<gene>
    <name evidence="2" type="ORF">AND_000549</name>
</gene>
<evidence type="ECO:0000313" key="3">
    <source>
        <dbReference type="EnsemblMetazoa" id="ADAC000549-PA"/>
    </source>
</evidence>
<protein>
    <submittedName>
        <fullName evidence="2 3">Uncharacterized protein</fullName>
    </submittedName>
</protein>
<feature type="region of interest" description="Disordered" evidence="1">
    <location>
        <begin position="1"/>
        <end position="58"/>
    </location>
</feature>
<sequence>MTKREIQTGFRLSPPAYSPASRLRQRKPVTSTTIRRRSALSPHSHTQQKGKKPKGNFRSVAHEIFIRPDREKWKNKLASLRGVPHKAIPVIAVPTNDTPPAYPYIRRY</sequence>
<organism evidence="2">
    <name type="scientific">Anopheles darlingi</name>
    <name type="common">Mosquito</name>
    <dbReference type="NCBI Taxonomy" id="43151"/>
    <lineage>
        <taxon>Eukaryota</taxon>
        <taxon>Metazoa</taxon>
        <taxon>Ecdysozoa</taxon>
        <taxon>Arthropoda</taxon>
        <taxon>Hexapoda</taxon>
        <taxon>Insecta</taxon>
        <taxon>Pterygota</taxon>
        <taxon>Neoptera</taxon>
        <taxon>Endopterygota</taxon>
        <taxon>Diptera</taxon>
        <taxon>Nematocera</taxon>
        <taxon>Culicoidea</taxon>
        <taxon>Culicidae</taxon>
        <taxon>Anophelinae</taxon>
        <taxon>Anopheles</taxon>
    </lineage>
</organism>
<reference evidence="2" key="3">
    <citation type="journal article" date="2013" name="Nucleic Acids Res.">
        <title>The genome of Anopheles darlingi, the main neotropical malaria vector.</title>
        <authorList>
            <person name="Marinotti O."/>
            <person name="Cerqueira G.C."/>
            <person name="de Almeida L.G."/>
            <person name="Ferro M.I."/>
            <person name="Loreto E.L."/>
            <person name="Zaha A."/>
            <person name="Teixeira S.M."/>
            <person name="Wespiser A.R."/>
            <person name="Almeida E Silva A."/>
            <person name="Schlindwein A.D."/>
            <person name="Pacheco A.C."/>
            <person name="Silva A.L."/>
            <person name="Graveley B.R."/>
            <person name="Walenz B.P."/>
            <person name="Lima Bde A."/>
            <person name="Ribeiro C.A."/>
            <person name="Nunes-Silva C.G."/>
            <person name="de Carvalho C.R."/>
            <person name="Soares C.M."/>
            <person name="de Menezes C.B."/>
            <person name="Matiolli C."/>
            <person name="Caffrey D."/>
            <person name="Araujo D.A."/>
            <person name="de Oliveira D.M."/>
            <person name="Golenbock D."/>
            <person name="Grisard E.C."/>
            <person name="Fantinatti-Garboggini F."/>
            <person name="de Carvalho F.M."/>
            <person name="Barcellos F.G."/>
            <person name="Prosdocimi F."/>
            <person name="May G."/>
            <person name="Azevedo Junior G.M."/>
            <person name="Guimaraes G.M."/>
            <person name="Goldman G.H."/>
            <person name="Padilha I.Q."/>
            <person name="Batista Jda S."/>
            <person name="Ferro J.A."/>
            <person name="Ribeiro J.M."/>
            <person name="Fietto J.L."/>
            <person name="Dabbas K.M."/>
            <person name="Cerdeira L."/>
            <person name="Agnez-Lima L.F."/>
            <person name="Brocchi M."/>
            <person name="de Carvalho M.O."/>
            <person name="Teixeira Mde M."/>
            <person name="Diniz Maia Mde M."/>
            <person name="Goldman M.H."/>
            <person name="Cruz Schneider M.P."/>
            <person name="Felipe M.S."/>
            <person name="Hungria M."/>
            <person name="Nicolas M.F."/>
            <person name="Pereira M."/>
            <person name="Montes M.A."/>
            <person name="Cantao M.E."/>
            <person name="Vincentz M."/>
            <person name="Rafael M.S."/>
            <person name="Silverman N."/>
            <person name="Stoco P.H."/>
            <person name="Souza R.C."/>
            <person name="Vicentini R."/>
            <person name="Gazzinelli R.T."/>
            <person name="Neves Rde O."/>
            <person name="Silva R."/>
            <person name="Astolfi-Filho S."/>
            <person name="Maciel T.E."/>
            <person name="Urmenyi T.P."/>
            <person name="Tadei W.P."/>
            <person name="Camargo E.P."/>
            <person name="de Vasconcelos A.T."/>
        </authorList>
    </citation>
    <scope>NUCLEOTIDE SEQUENCE</scope>
</reference>
<accession>W5JWW7</accession>
<dbReference type="Proteomes" id="UP000000673">
    <property type="component" value="Unassembled WGS sequence"/>
</dbReference>
<dbReference type="VEuPathDB" id="VectorBase:ADAC000549"/>
<proteinExistence type="predicted"/>
<evidence type="ECO:0000256" key="1">
    <source>
        <dbReference type="SAM" id="MobiDB-lite"/>
    </source>
</evidence>
<dbReference type="AlphaFoldDB" id="W5JWW7"/>
<reference evidence="2 4" key="1">
    <citation type="journal article" date="2010" name="BMC Genomics">
        <title>Combination of measures distinguishes pre-miRNAs from other stem-loops in the genome of the newly sequenced Anopheles darlingi.</title>
        <authorList>
            <person name="Mendes N.D."/>
            <person name="Freitas A.T."/>
            <person name="Vasconcelos A.T."/>
            <person name="Sagot M.F."/>
        </authorList>
    </citation>
    <scope>NUCLEOTIDE SEQUENCE</scope>
</reference>
<evidence type="ECO:0000313" key="4">
    <source>
        <dbReference type="Proteomes" id="UP000000673"/>
    </source>
</evidence>
<feature type="compositionally biased region" description="Basic residues" evidence="1">
    <location>
        <begin position="46"/>
        <end position="55"/>
    </location>
</feature>
<evidence type="ECO:0000313" key="2">
    <source>
        <dbReference type="EMBL" id="ETN67634.1"/>
    </source>
</evidence>
<dbReference type="EMBL" id="ADMH02000138">
    <property type="protein sequence ID" value="ETN67634.1"/>
    <property type="molecule type" value="Genomic_DNA"/>
</dbReference>
<reference evidence="2" key="2">
    <citation type="submission" date="2010-05" db="EMBL/GenBank/DDBJ databases">
        <authorList>
            <person name="Almeida L.G."/>
            <person name="Nicolas M.F."/>
            <person name="Souza R.C."/>
            <person name="Vasconcelos A.T.R."/>
        </authorList>
    </citation>
    <scope>NUCLEOTIDE SEQUENCE</scope>
</reference>
<keyword evidence="4" id="KW-1185">Reference proteome</keyword>
<reference evidence="3" key="4">
    <citation type="submission" date="2015-06" db="UniProtKB">
        <authorList>
            <consortium name="EnsemblMetazoa"/>
        </authorList>
    </citation>
    <scope>IDENTIFICATION</scope>
</reference>
<dbReference type="EnsemblMetazoa" id="ADAC000549-RA">
    <property type="protein sequence ID" value="ADAC000549-PA"/>
    <property type="gene ID" value="ADAC000549"/>
</dbReference>
<name>W5JWW7_ANODA</name>
<dbReference type="HOGENOM" id="CLU_2199154_0_0_1"/>